<evidence type="ECO:0000256" key="6">
    <source>
        <dbReference type="ARBA" id="ARBA00022741"/>
    </source>
</evidence>
<evidence type="ECO:0000256" key="7">
    <source>
        <dbReference type="ARBA" id="ARBA00022833"/>
    </source>
</evidence>
<feature type="binding site" evidence="10">
    <location>
        <position position="236"/>
    </location>
    <ligand>
        <name>Zn(2+)</name>
        <dbReference type="ChEBI" id="CHEBI:29105"/>
    </ligand>
</feature>
<dbReference type="GO" id="GO:0010125">
    <property type="term" value="P:mycothiol biosynthetic process"/>
    <property type="evidence" value="ECO:0007669"/>
    <property type="project" value="UniProtKB-UniRule"/>
</dbReference>
<keyword evidence="4 10" id="KW-0436">Ligase</keyword>
<feature type="binding site" evidence="10">
    <location>
        <begin position="254"/>
        <end position="256"/>
    </location>
    <ligand>
        <name>L-cysteinyl-5'-AMP</name>
        <dbReference type="ChEBI" id="CHEBI:144924"/>
    </ligand>
</feature>
<dbReference type="GO" id="GO:0005524">
    <property type="term" value="F:ATP binding"/>
    <property type="evidence" value="ECO:0007669"/>
    <property type="project" value="UniProtKB-KW"/>
</dbReference>
<dbReference type="HAMAP" id="MF_01697">
    <property type="entry name" value="MshC"/>
    <property type="match status" value="1"/>
</dbReference>
<comment type="cofactor">
    <cofactor evidence="10">
        <name>Zn(2+)</name>
        <dbReference type="ChEBI" id="CHEBI:29105"/>
    </cofactor>
    <text evidence="10">Binds 1 zinc ion per subunit.</text>
</comment>
<feature type="region of interest" description="Disordered" evidence="11">
    <location>
        <begin position="1"/>
        <end position="28"/>
    </location>
</feature>
<dbReference type="InterPro" id="IPR024909">
    <property type="entry name" value="Cys-tRNA/MSH_ligase"/>
</dbReference>
<keyword evidence="14" id="KW-1185">Reference proteome</keyword>
<dbReference type="InterPro" id="IPR032678">
    <property type="entry name" value="tRNA-synt_1_cat_dom"/>
</dbReference>
<proteinExistence type="inferred from homology"/>
<dbReference type="Gene3D" id="1.20.120.640">
    <property type="entry name" value="Anticodon-binding domain of a subclass of class I aminoacyl-tRNA synthetases"/>
    <property type="match status" value="1"/>
</dbReference>
<comment type="subunit">
    <text evidence="3 10">Monomer.</text>
</comment>
<name>A0A7Y9ARW0_9ACTN</name>
<feature type="binding site" evidence="10">
    <location>
        <position position="289"/>
    </location>
    <ligand>
        <name>L-cysteinyl-5'-AMP</name>
        <dbReference type="ChEBI" id="CHEBI:144924"/>
    </ligand>
</feature>
<feature type="short sequence motif" description="'ERGGDP' region" evidence="10">
    <location>
        <begin position="191"/>
        <end position="196"/>
    </location>
</feature>
<dbReference type="GO" id="GO:0006423">
    <property type="term" value="P:cysteinyl-tRNA aminoacylation"/>
    <property type="evidence" value="ECO:0007669"/>
    <property type="project" value="TreeGrafter"/>
</dbReference>
<dbReference type="PANTHER" id="PTHR10890">
    <property type="entry name" value="CYSTEINYL-TRNA SYNTHETASE"/>
    <property type="match status" value="1"/>
</dbReference>
<dbReference type="Pfam" id="PF01406">
    <property type="entry name" value="tRNA-synt_1e"/>
    <property type="match status" value="1"/>
</dbReference>
<dbReference type="EC" id="6.3.1.13" evidence="10"/>
<feature type="short sequence motif" description="'HIGH' region" evidence="10">
    <location>
        <begin position="46"/>
        <end position="56"/>
    </location>
</feature>
<evidence type="ECO:0000256" key="5">
    <source>
        <dbReference type="ARBA" id="ARBA00022723"/>
    </source>
</evidence>
<feature type="binding site" evidence="10">
    <location>
        <position position="44"/>
    </location>
    <ligand>
        <name>Zn(2+)</name>
        <dbReference type="ChEBI" id="CHEBI:29105"/>
    </ligand>
</feature>
<accession>A0A7Y9ARW0</accession>
<comment type="catalytic activity">
    <reaction evidence="9 10">
        <text>1D-myo-inositol 2-amino-2-deoxy-alpha-D-glucopyranoside + L-cysteine + ATP = 1D-myo-inositol 2-(L-cysteinylamino)-2-deoxy-alpha-D-glucopyranoside + AMP + diphosphate + H(+)</text>
        <dbReference type="Rhea" id="RHEA:26176"/>
        <dbReference type="ChEBI" id="CHEBI:15378"/>
        <dbReference type="ChEBI" id="CHEBI:30616"/>
        <dbReference type="ChEBI" id="CHEBI:33019"/>
        <dbReference type="ChEBI" id="CHEBI:35235"/>
        <dbReference type="ChEBI" id="CHEBI:58886"/>
        <dbReference type="ChEBI" id="CHEBI:58887"/>
        <dbReference type="ChEBI" id="CHEBI:456215"/>
        <dbReference type="EC" id="6.3.1.13"/>
    </reaction>
</comment>
<reference evidence="13 14" key="1">
    <citation type="submission" date="2020-07" db="EMBL/GenBank/DDBJ databases">
        <title>Sequencing the genomes of 1000 actinobacteria strains.</title>
        <authorList>
            <person name="Klenk H.-P."/>
        </authorList>
    </citation>
    <scope>NUCLEOTIDE SEQUENCE [LARGE SCALE GENOMIC DNA]</scope>
    <source>
        <strain evidence="13 14">DSM 7487</strain>
    </source>
</reference>
<gene>
    <name evidence="10" type="primary">mshC</name>
    <name evidence="13" type="ORF">BJ968_000202</name>
</gene>
<feature type="binding site" evidence="10">
    <location>
        <begin position="82"/>
        <end position="84"/>
    </location>
    <ligand>
        <name>L-cysteinyl-5'-AMP</name>
        <dbReference type="ChEBI" id="CHEBI:144924"/>
    </ligand>
</feature>
<dbReference type="SUPFAM" id="SSF52374">
    <property type="entry name" value="Nucleotidylyl transferase"/>
    <property type="match status" value="1"/>
</dbReference>
<keyword evidence="8 10" id="KW-0067">ATP-binding</keyword>
<evidence type="ECO:0000256" key="4">
    <source>
        <dbReference type="ARBA" id="ARBA00022598"/>
    </source>
</evidence>
<keyword evidence="6 10" id="KW-0547">Nucleotide-binding</keyword>
<evidence type="ECO:0000256" key="10">
    <source>
        <dbReference type="HAMAP-Rule" id="MF_01697"/>
    </source>
</evidence>
<dbReference type="GO" id="GO:0008270">
    <property type="term" value="F:zinc ion binding"/>
    <property type="evidence" value="ECO:0007669"/>
    <property type="project" value="UniProtKB-UniRule"/>
</dbReference>
<comment type="function">
    <text evidence="1 10">Catalyzes the ATP-dependent condensation of GlcN-Ins and L-cysteine to form L-Cys-GlcN-Ins.</text>
</comment>
<sequence length="419" mass="44327">MRSWPAPTVPSLPGRGPRVHLHDTATGGLVPVGPEEGTATLYVCGITPYDATHLGHANTYVSFDLLGRAWRDAGLDVRYVQNVTDVDDPLLERAEATGVDWRDLAASQIELFRGDMEALSVVPPQEYLGVVEAVDLVSAAVRELLAAGAAYRVPGVDGGPDGDVYFPVDSDAAFGTVSGYDPATMLELSAERGGDPQRPGKRNPLDPLLWRVERPGEPAWDAGELGRGRPGWHIECSAIALQHLGMPIDVQAGGSDLVFPHHEMGAAHAHLLRPAAGPFARAYAHSGMVALAGEKMSKSKGNLVLVSRLRAQGVEPGAVRLAIVAHHWRSEWEWTDEVLATARERYAAWSAAVARPAGPDATDLLAAVRAHLARDLDAPAAVAAVDAWVAEADAGHGRDAQAPALVRDLAAALLGVELG</sequence>
<evidence type="ECO:0000259" key="12">
    <source>
        <dbReference type="Pfam" id="PF01406"/>
    </source>
</evidence>
<dbReference type="PANTHER" id="PTHR10890:SF3">
    <property type="entry name" value="CYSTEINE--TRNA LIGASE, CYTOPLASMIC"/>
    <property type="match status" value="1"/>
</dbReference>
<keyword evidence="5 10" id="KW-0479">Metal-binding</keyword>
<dbReference type="GO" id="GO:0035446">
    <property type="term" value="F:cysteine-glucosaminylinositol ligase activity"/>
    <property type="evidence" value="ECO:0007669"/>
    <property type="project" value="UniProtKB-UniRule"/>
</dbReference>
<dbReference type="InterPro" id="IPR017812">
    <property type="entry name" value="Mycothiol_ligase_MshC"/>
</dbReference>
<dbReference type="RefSeq" id="WP_179748431.1">
    <property type="nucleotide sequence ID" value="NZ_BAAAGN010000002.1"/>
</dbReference>
<keyword evidence="7 10" id="KW-0862">Zinc</keyword>
<dbReference type="Gene3D" id="3.40.50.620">
    <property type="entry name" value="HUPs"/>
    <property type="match status" value="1"/>
</dbReference>
<evidence type="ECO:0000256" key="8">
    <source>
        <dbReference type="ARBA" id="ARBA00022840"/>
    </source>
</evidence>
<feature type="binding site" evidence="10">
    <location>
        <position position="59"/>
    </location>
    <ligand>
        <name>L-cysteinyl-5'-AMP</name>
        <dbReference type="ChEBI" id="CHEBI:144924"/>
    </ligand>
</feature>
<dbReference type="InterPro" id="IPR014729">
    <property type="entry name" value="Rossmann-like_a/b/a_fold"/>
</dbReference>
<comment type="similarity">
    <text evidence="2 10">Belongs to the class-I aminoacyl-tRNA synthetase family. MshC subfamily.</text>
</comment>
<evidence type="ECO:0000256" key="11">
    <source>
        <dbReference type="SAM" id="MobiDB-lite"/>
    </source>
</evidence>
<dbReference type="AlphaFoldDB" id="A0A7Y9ARW0"/>
<evidence type="ECO:0000313" key="13">
    <source>
        <dbReference type="EMBL" id="NYD20662.1"/>
    </source>
</evidence>
<feature type="binding site" evidence="10">
    <location>
        <position position="232"/>
    </location>
    <ligand>
        <name>L-cysteinyl-5'-AMP</name>
        <dbReference type="ChEBI" id="CHEBI:144924"/>
    </ligand>
</feature>
<protein>
    <recommendedName>
        <fullName evidence="10">L-cysteine:1D-myo-inositol 2-amino-2-deoxy-alpha-D-glucopyranoside ligase</fullName>
        <shortName evidence="10">L-Cys:GlcN-Ins ligase</shortName>
        <ecNumber evidence="10">6.3.1.13</ecNumber>
    </recommendedName>
    <alternativeName>
        <fullName evidence="10">Mycothiol ligase</fullName>
        <shortName evidence="10">MSH ligase</shortName>
    </alternativeName>
</protein>
<comment type="caution">
    <text evidence="13">The sequence shown here is derived from an EMBL/GenBank/DDBJ whole genome shotgun (WGS) entry which is preliminary data.</text>
</comment>
<evidence type="ECO:0000256" key="2">
    <source>
        <dbReference type="ARBA" id="ARBA00007723"/>
    </source>
</evidence>
<dbReference type="GO" id="GO:0004817">
    <property type="term" value="F:cysteine-tRNA ligase activity"/>
    <property type="evidence" value="ECO:0007669"/>
    <property type="project" value="TreeGrafter"/>
</dbReference>
<dbReference type="EMBL" id="JACCBB010000001">
    <property type="protein sequence ID" value="NYD20662.1"/>
    <property type="molecule type" value="Genomic_DNA"/>
</dbReference>
<feature type="domain" description="tRNA synthetases class I catalytic" evidence="12">
    <location>
        <begin position="36"/>
        <end position="343"/>
    </location>
</feature>
<feature type="binding site" evidence="10">
    <location>
        <begin position="44"/>
        <end position="47"/>
    </location>
    <ligand>
        <name>L-cysteinyl-5'-AMP</name>
        <dbReference type="ChEBI" id="CHEBI:144924"/>
    </ligand>
</feature>
<evidence type="ECO:0000256" key="1">
    <source>
        <dbReference type="ARBA" id="ARBA00003679"/>
    </source>
</evidence>
<dbReference type="NCBIfam" id="TIGR03447">
    <property type="entry name" value="mycothiol_MshC"/>
    <property type="match status" value="1"/>
</dbReference>
<evidence type="ECO:0000313" key="14">
    <source>
        <dbReference type="Proteomes" id="UP000521922"/>
    </source>
</evidence>
<dbReference type="Proteomes" id="UP000521922">
    <property type="component" value="Unassembled WGS sequence"/>
</dbReference>
<evidence type="ECO:0000256" key="3">
    <source>
        <dbReference type="ARBA" id="ARBA00011245"/>
    </source>
</evidence>
<dbReference type="PRINTS" id="PR00983">
    <property type="entry name" value="TRNASYNTHCYS"/>
</dbReference>
<organism evidence="13 14">
    <name type="scientific">Kineococcus aurantiacus</name>
    <dbReference type="NCBI Taxonomy" id="37633"/>
    <lineage>
        <taxon>Bacteria</taxon>
        <taxon>Bacillati</taxon>
        <taxon>Actinomycetota</taxon>
        <taxon>Actinomycetes</taxon>
        <taxon>Kineosporiales</taxon>
        <taxon>Kineosporiaceae</taxon>
        <taxon>Kineococcus</taxon>
    </lineage>
</organism>
<evidence type="ECO:0000256" key="9">
    <source>
        <dbReference type="ARBA" id="ARBA00048350"/>
    </source>
</evidence>
<dbReference type="GO" id="GO:0005829">
    <property type="term" value="C:cytosol"/>
    <property type="evidence" value="ECO:0007669"/>
    <property type="project" value="TreeGrafter"/>
</dbReference>
<feature type="short sequence motif" description="'KMSKS' region" evidence="10">
    <location>
        <begin position="295"/>
        <end position="299"/>
    </location>
</feature>
<feature type="binding site" evidence="10">
    <location>
        <position position="261"/>
    </location>
    <ligand>
        <name>Zn(2+)</name>
        <dbReference type="ChEBI" id="CHEBI:29105"/>
    </ligand>
</feature>